<reference evidence="1" key="2">
    <citation type="journal article" date="2015" name="Fish Shellfish Immunol.">
        <title>Early steps in the European eel (Anguilla anguilla)-Vibrio vulnificus interaction in the gills: Role of the RtxA13 toxin.</title>
        <authorList>
            <person name="Callol A."/>
            <person name="Pajuelo D."/>
            <person name="Ebbesson L."/>
            <person name="Teles M."/>
            <person name="MacKenzie S."/>
            <person name="Amaro C."/>
        </authorList>
    </citation>
    <scope>NUCLEOTIDE SEQUENCE</scope>
</reference>
<name>A0A0E9W5X0_ANGAN</name>
<accession>A0A0E9W5X0</accession>
<dbReference type="EMBL" id="GBXM01022823">
    <property type="protein sequence ID" value="JAH85754.1"/>
    <property type="molecule type" value="Transcribed_RNA"/>
</dbReference>
<sequence>MPESHAPLSVYTHYLVHRPSDTGSSVRQSYIDYIFYTFKCFFQSLKFSS</sequence>
<reference evidence="1" key="1">
    <citation type="submission" date="2014-11" db="EMBL/GenBank/DDBJ databases">
        <authorList>
            <person name="Amaro Gonzalez C."/>
        </authorList>
    </citation>
    <scope>NUCLEOTIDE SEQUENCE</scope>
</reference>
<evidence type="ECO:0000313" key="1">
    <source>
        <dbReference type="EMBL" id="JAH85754.1"/>
    </source>
</evidence>
<protein>
    <submittedName>
        <fullName evidence="1">Uncharacterized protein</fullName>
    </submittedName>
</protein>
<proteinExistence type="predicted"/>
<organism evidence="1">
    <name type="scientific">Anguilla anguilla</name>
    <name type="common">European freshwater eel</name>
    <name type="synonym">Muraena anguilla</name>
    <dbReference type="NCBI Taxonomy" id="7936"/>
    <lineage>
        <taxon>Eukaryota</taxon>
        <taxon>Metazoa</taxon>
        <taxon>Chordata</taxon>
        <taxon>Craniata</taxon>
        <taxon>Vertebrata</taxon>
        <taxon>Euteleostomi</taxon>
        <taxon>Actinopterygii</taxon>
        <taxon>Neopterygii</taxon>
        <taxon>Teleostei</taxon>
        <taxon>Anguilliformes</taxon>
        <taxon>Anguillidae</taxon>
        <taxon>Anguilla</taxon>
    </lineage>
</organism>
<dbReference type="AlphaFoldDB" id="A0A0E9W5X0"/>